<organism evidence="1 2">
    <name type="scientific">Leishmania utingensis</name>
    <dbReference type="NCBI Taxonomy" id="653362"/>
    <lineage>
        <taxon>Eukaryota</taxon>
        <taxon>Discoba</taxon>
        <taxon>Euglenozoa</taxon>
        <taxon>Kinetoplastea</taxon>
        <taxon>Metakinetoplastina</taxon>
        <taxon>Trypanosomatida</taxon>
        <taxon>Trypanosomatidae</taxon>
        <taxon>Leishmaniinae</taxon>
        <taxon>Leishmania</taxon>
    </lineage>
</organism>
<keyword evidence="2" id="KW-1185">Reference proteome</keyword>
<dbReference type="PANTHER" id="PTHR34217:SF1">
    <property type="entry name" value="CARBOXYPEPTIDASE 1"/>
    <property type="match status" value="1"/>
</dbReference>
<evidence type="ECO:0000313" key="1">
    <source>
        <dbReference type="EMBL" id="KAL0494068.1"/>
    </source>
</evidence>
<dbReference type="AlphaFoldDB" id="A0AAW2ZW90"/>
<keyword evidence="1" id="KW-0121">Carboxypeptidase</keyword>
<keyword evidence="1" id="KW-0645">Protease</keyword>
<keyword evidence="1" id="KW-0378">Hydrolase</keyword>
<dbReference type="Proteomes" id="UP001482455">
    <property type="component" value="Unassembled WGS sequence"/>
</dbReference>
<protein>
    <submittedName>
        <fullName evidence="1">Carboxypeptidase Taq (M32) metallopeptidase</fullName>
    </submittedName>
</protein>
<name>A0AAW2ZW90_9TRYP</name>
<dbReference type="GO" id="GO:0006508">
    <property type="term" value="P:proteolysis"/>
    <property type="evidence" value="ECO:0007669"/>
    <property type="project" value="InterPro"/>
</dbReference>
<dbReference type="Gene3D" id="1.10.1370.30">
    <property type="match status" value="1"/>
</dbReference>
<evidence type="ECO:0000313" key="2">
    <source>
        <dbReference type="Proteomes" id="UP001482455"/>
    </source>
</evidence>
<gene>
    <name evidence="1" type="ORF">Q4I30_008380</name>
</gene>
<reference evidence="1 2" key="1">
    <citation type="submission" date="2024-02" db="EMBL/GenBank/DDBJ databases">
        <title>FIRST GENOME SEQUENCES OF Leishmania (Viannia) shawi, Leishmania (Viannia) lindenbergi AND Leishmania (Viannia) utingensis.</title>
        <authorList>
            <person name="Resadore F."/>
            <person name="Custodio M.G.F."/>
            <person name="Boite M.C."/>
            <person name="Cupolillo E."/>
            <person name="Ferreira G.E.M."/>
        </authorList>
    </citation>
    <scope>NUCLEOTIDE SEQUENCE [LARGE SCALE GENOMIC DNA]</scope>
    <source>
        <strain evidence="1 2">ITUB/BR/1977/M4964</strain>
    </source>
</reference>
<sequence length="87" mass="9683">MLADEVGCSLHTILLYEIEGDLAEGHLAAAEVPRLWNNKMKEYMAVLTPQRDDVVSKCICTGYINPILAKAEAIWGIWASYSRGVRC</sequence>
<dbReference type="InterPro" id="IPR001333">
    <property type="entry name" value="Peptidase_M32_Taq"/>
</dbReference>
<proteinExistence type="predicted"/>
<accession>A0AAW2ZW90</accession>
<dbReference type="PROSITE" id="PS52034">
    <property type="entry name" value="PEPTIDASE_M32"/>
    <property type="match status" value="1"/>
</dbReference>
<comment type="caution">
    <text evidence="1">The sequence shown here is derived from an EMBL/GenBank/DDBJ whole genome shotgun (WGS) entry which is preliminary data.</text>
</comment>
<dbReference type="GO" id="GO:0004181">
    <property type="term" value="F:metallocarboxypeptidase activity"/>
    <property type="evidence" value="ECO:0007669"/>
    <property type="project" value="InterPro"/>
</dbReference>
<dbReference type="PANTHER" id="PTHR34217">
    <property type="entry name" value="METAL-DEPENDENT CARBOXYPEPTIDASE"/>
    <property type="match status" value="1"/>
</dbReference>
<dbReference type="Pfam" id="PF02074">
    <property type="entry name" value="Peptidase_M32"/>
    <property type="match status" value="1"/>
</dbReference>
<dbReference type="EMBL" id="JBAMZL010000037">
    <property type="protein sequence ID" value="KAL0494068.1"/>
    <property type="molecule type" value="Genomic_DNA"/>
</dbReference>